<organism evidence="2 3">
    <name type="scientific">Kineococcus radiotolerans (strain ATCC BAA-149 / DSM 14245 / SRS30216)</name>
    <dbReference type="NCBI Taxonomy" id="266940"/>
    <lineage>
        <taxon>Bacteria</taxon>
        <taxon>Bacillati</taxon>
        <taxon>Actinomycetota</taxon>
        <taxon>Actinomycetes</taxon>
        <taxon>Kineosporiales</taxon>
        <taxon>Kineosporiaceae</taxon>
        <taxon>Kineococcus</taxon>
    </lineage>
</organism>
<evidence type="ECO:0000313" key="2">
    <source>
        <dbReference type="EMBL" id="ABS03454.1"/>
    </source>
</evidence>
<dbReference type="EMBL" id="CP000750">
    <property type="protein sequence ID" value="ABS03454.1"/>
    <property type="molecule type" value="Genomic_DNA"/>
</dbReference>
<protein>
    <submittedName>
        <fullName evidence="2">Uncharacterized protein</fullName>
    </submittedName>
</protein>
<dbReference type="KEGG" id="kra:Krad_1968"/>
<sequence>MPAFGSTDRARAGRKGMATVQASVGVAPSGYSSYPGGGGSPSFTQTEPLWSSIQRTGCSPRPQTASAHELSDDAASTARSTIVNVGLLIEVSFQ</sequence>
<reference evidence="3" key="1">
    <citation type="journal article" date="2008" name="PLoS ONE">
        <title>Survival in nuclear waste, extreme resistance, and potential applications gleaned from the genome sequence of Kineococcus radiotolerans SRS30216.</title>
        <authorList>
            <person name="Bagwell C.E."/>
            <person name="Bhat S."/>
            <person name="Hawkins G.M."/>
            <person name="Smith B.W."/>
            <person name="Biswas T."/>
            <person name="Hoover T.R."/>
            <person name="Saunders E."/>
            <person name="Han C.S."/>
            <person name="Tsodikov O.V."/>
            <person name="Shimkets L.J."/>
        </authorList>
    </citation>
    <scope>NUCLEOTIDE SEQUENCE [LARGE SCALE GENOMIC DNA]</scope>
    <source>
        <strain evidence="3">ATCC BAA-149 / DSM 14245 / SRS30216</strain>
    </source>
</reference>
<accession>A6W9G5</accession>
<feature type="region of interest" description="Disordered" evidence="1">
    <location>
        <begin position="26"/>
        <end position="75"/>
    </location>
</feature>
<dbReference type="Proteomes" id="UP000001116">
    <property type="component" value="Chromosome"/>
</dbReference>
<name>A6W9G5_KINRD</name>
<feature type="compositionally biased region" description="Polar residues" evidence="1">
    <location>
        <begin position="43"/>
        <end position="66"/>
    </location>
</feature>
<gene>
    <name evidence="2" type="ordered locus">Krad_1968</name>
</gene>
<evidence type="ECO:0000256" key="1">
    <source>
        <dbReference type="SAM" id="MobiDB-lite"/>
    </source>
</evidence>
<keyword evidence="3" id="KW-1185">Reference proteome</keyword>
<proteinExistence type="predicted"/>
<evidence type="ECO:0000313" key="3">
    <source>
        <dbReference type="Proteomes" id="UP000001116"/>
    </source>
</evidence>
<dbReference type="HOGENOM" id="CLU_2382285_0_0_11"/>
<dbReference type="AlphaFoldDB" id="A6W9G5"/>